<dbReference type="Gene3D" id="3.30.470.10">
    <property type="match status" value="1"/>
</dbReference>
<dbReference type="UniPathway" id="UPA00047">
    <property type="reaction ID" value="UER00058"/>
</dbReference>
<evidence type="ECO:0000256" key="1">
    <source>
        <dbReference type="ARBA" id="ARBA00001933"/>
    </source>
</evidence>
<evidence type="ECO:0000256" key="2">
    <source>
        <dbReference type="ARBA" id="ARBA00003109"/>
    </source>
</evidence>
<organism evidence="17 18">
    <name type="scientific">Echinicola soli</name>
    <dbReference type="NCBI Taxonomy" id="2591634"/>
    <lineage>
        <taxon>Bacteria</taxon>
        <taxon>Pseudomonadati</taxon>
        <taxon>Bacteroidota</taxon>
        <taxon>Cytophagia</taxon>
        <taxon>Cytophagales</taxon>
        <taxon>Cyclobacteriaceae</taxon>
        <taxon>Echinicola</taxon>
    </lineage>
</organism>
<comment type="catalytic activity">
    <reaction evidence="13">
        <text>L-valine + 2-oxoglutarate = 3-methyl-2-oxobutanoate + L-glutamate</text>
        <dbReference type="Rhea" id="RHEA:24813"/>
        <dbReference type="ChEBI" id="CHEBI:11851"/>
        <dbReference type="ChEBI" id="CHEBI:16810"/>
        <dbReference type="ChEBI" id="CHEBI:29985"/>
        <dbReference type="ChEBI" id="CHEBI:57762"/>
        <dbReference type="EC" id="2.6.1.42"/>
    </reaction>
</comment>
<dbReference type="SUPFAM" id="SSF56752">
    <property type="entry name" value="D-aminoacid aminotransferase-like PLP-dependent enzymes"/>
    <property type="match status" value="1"/>
</dbReference>
<evidence type="ECO:0000256" key="10">
    <source>
        <dbReference type="ARBA" id="ARBA00022679"/>
    </source>
</evidence>
<keyword evidence="18" id="KW-1185">Reference proteome</keyword>
<dbReference type="EC" id="2.6.1.42" evidence="7"/>
<evidence type="ECO:0000313" key="18">
    <source>
        <dbReference type="Proteomes" id="UP000316614"/>
    </source>
</evidence>
<accession>A0A514CIF8</accession>
<name>A0A514CIF8_9BACT</name>
<evidence type="ECO:0000256" key="16">
    <source>
        <dbReference type="PIRSR" id="PIRSR006468-1"/>
    </source>
</evidence>
<dbReference type="Pfam" id="PF01063">
    <property type="entry name" value="Aminotran_4"/>
    <property type="match status" value="1"/>
</dbReference>
<evidence type="ECO:0000256" key="15">
    <source>
        <dbReference type="ARBA" id="ARBA00049229"/>
    </source>
</evidence>
<evidence type="ECO:0000256" key="9">
    <source>
        <dbReference type="ARBA" id="ARBA00022605"/>
    </source>
</evidence>
<dbReference type="InterPro" id="IPR001544">
    <property type="entry name" value="Aminotrans_IV"/>
</dbReference>
<dbReference type="EMBL" id="CP041253">
    <property type="protein sequence ID" value="QDH79434.1"/>
    <property type="molecule type" value="Genomic_DNA"/>
</dbReference>
<proteinExistence type="inferred from homology"/>
<dbReference type="GO" id="GO:0052656">
    <property type="term" value="F:L-isoleucine-2-oxoglutarate transaminase activity"/>
    <property type="evidence" value="ECO:0007669"/>
    <property type="project" value="RHEA"/>
</dbReference>
<keyword evidence="8 17" id="KW-0032">Aminotransferase</keyword>
<dbReference type="Proteomes" id="UP000316614">
    <property type="component" value="Chromosome"/>
</dbReference>
<dbReference type="GO" id="GO:0009097">
    <property type="term" value="P:isoleucine biosynthetic process"/>
    <property type="evidence" value="ECO:0007669"/>
    <property type="project" value="UniProtKB-UniPathway"/>
</dbReference>
<dbReference type="KEGG" id="echi:FKX85_10470"/>
<dbReference type="GO" id="GO:0009098">
    <property type="term" value="P:L-leucine biosynthetic process"/>
    <property type="evidence" value="ECO:0007669"/>
    <property type="project" value="UniProtKB-UniPathway"/>
</dbReference>
<evidence type="ECO:0000256" key="5">
    <source>
        <dbReference type="ARBA" id="ARBA00005072"/>
    </source>
</evidence>
<evidence type="ECO:0000256" key="11">
    <source>
        <dbReference type="ARBA" id="ARBA00022898"/>
    </source>
</evidence>
<evidence type="ECO:0000256" key="6">
    <source>
        <dbReference type="ARBA" id="ARBA00009320"/>
    </source>
</evidence>
<dbReference type="GO" id="GO:0052655">
    <property type="term" value="F:L-valine-2-oxoglutarate transaminase activity"/>
    <property type="evidence" value="ECO:0007669"/>
    <property type="project" value="RHEA"/>
</dbReference>
<dbReference type="InterPro" id="IPR043132">
    <property type="entry name" value="BCAT-like_C"/>
</dbReference>
<dbReference type="UniPathway" id="UPA00049">
    <property type="reaction ID" value="UER00062"/>
</dbReference>
<dbReference type="InterPro" id="IPR043131">
    <property type="entry name" value="BCAT-like_N"/>
</dbReference>
<evidence type="ECO:0000256" key="13">
    <source>
        <dbReference type="ARBA" id="ARBA00048212"/>
    </source>
</evidence>
<feature type="modified residue" description="N6-(pyridoxal phosphate)lysine" evidence="16">
    <location>
        <position position="195"/>
    </location>
</feature>
<dbReference type="InterPro" id="IPR005786">
    <property type="entry name" value="B_amino_transII"/>
</dbReference>
<evidence type="ECO:0000256" key="8">
    <source>
        <dbReference type="ARBA" id="ARBA00022576"/>
    </source>
</evidence>
<evidence type="ECO:0000313" key="17">
    <source>
        <dbReference type="EMBL" id="QDH79434.1"/>
    </source>
</evidence>
<dbReference type="NCBIfam" id="NF009897">
    <property type="entry name" value="PRK13357.1"/>
    <property type="match status" value="1"/>
</dbReference>
<dbReference type="GO" id="GO:0052654">
    <property type="term" value="F:L-leucine-2-oxoglutarate transaminase activity"/>
    <property type="evidence" value="ECO:0007669"/>
    <property type="project" value="RHEA"/>
</dbReference>
<comment type="pathway">
    <text evidence="3">Amino-acid biosynthesis; L-isoleucine biosynthesis; L-isoleucine from 2-oxobutanoate: step 4/4.</text>
</comment>
<evidence type="ECO:0000256" key="4">
    <source>
        <dbReference type="ARBA" id="ARBA00004931"/>
    </source>
</evidence>
<dbReference type="UniPathway" id="UPA00048">
    <property type="reaction ID" value="UER00073"/>
</dbReference>
<dbReference type="AlphaFoldDB" id="A0A514CIF8"/>
<dbReference type="RefSeq" id="WP_141614678.1">
    <property type="nucleotide sequence ID" value="NZ_CP041253.1"/>
</dbReference>
<dbReference type="GO" id="GO:0009099">
    <property type="term" value="P:L-valine biosynthetic process"/>
    <property type="evidence" value="ECO:0007669"/>
    <property type="project" value="UniProtKB-UniPathway"/>
</dbReference>
<dbReference type="PIRSF" id="PIRSF006468">
    <property type="entry name" value="BCAT1"/>
    <property type="match status" value="1"/>
</dbReference>
<sequence>MNTTIDIQIKQTSQSKLQGTDFENLSFGQVMSDHMFVADYKNGEWQDFRVEPYAPLSLNPANATLHYGQSVFEGLKAYKDGNNNVLIFRPDANQRRLNESADRLCIPQIPEDVFMEGLRKLLEVDREWIPNKPGCSLYIRPFIFATDDYLGIRPSATYKFMIFTCPVGHYYAKPVSVKVETKYTRAAEGGTGQAKAAGNYAGSLYPAQIAQKQGYDQLLWTDGKSHQNIEESGTMNVMFIINGSLITAPTSKGTILKGITRDSVLTLAKEKGLKVDERFLTVSELKEALENNTLQEAFGTGTAATIAHIYKINVGDKDYDLPEKPADSFSYQVLETLDAIKYGRQEDKHGWITKV</sequence>
<keyword evidence="10 17" id="KW-0808">Transferase</keyword>
<keyword evidence="12" id="KW-0100">Branched-chain amino acid biosynthesis</keyword>
<dbReference type="NCBIfam" id="TIGR01123">
    <property type="entry name" value="ilvE_II"/>
    <property type="match status" value="1"/>
</dbReference>
<evidence type="ECO:0000256" key="3">
    <source>
        <dbReference type="ARBA" id="ARBA00004824"/>
    </source>
</evidence>
<comment type="cofactor">
    <cofactor evidence="1">
        <name>pyridoxal 5'-phosphate</name>
        <dbReference type="ChEBI" id="CHEBI:597326"/>
    </cofactor>
</comment>
<comment type="catalytic activity">
    <reaction evidence="15">
        <text>L-leucine + 2-oxoglutarate = 4-methyl-2-oxopentanoate + L-glutamate</text>
        <dbReference type="Rhea" id="RHEA:18321"/>
        <dbReference type="ChEBI" id="CHEBI:16810"/>
        <dbReference type="ChEBI" id="CHEBI:17865"/>
        <dbReference type="ChEBI" id="CHEBI:29985"/>
        <dbReference type="ChEBI" id="CHEBI:57427"/>
        <dbReference type="EC" id="2.6.1.42"/>
    </reaction>
</comment>
<comment type="catalytic activity">
    <reaction evidence="14">
        <text>L-isoleucine + 2-oxoglutarate = (S)-3-methyl-2-oxopentanoate + L-glutamate</text>
        <dbReference type="Rhea" id="RHEA:24801"/>
        <dbReference type="ChEBI" id="CHEBI:16810"/>
        <dbReference type="ChEBI" id="CHEBI:29985"/>
        <dbReference type="ChEBI" id="CHEBI:35146"/>
        <dbReference type="ChEBI" id="CHEBI:58045"/>
        <dbReference type="EC" id="2.6.1.42"/>
    </reaction>
</comment>
<dbReference type="PANTHER" id="PTHR11825">
    <property type="entry name" value="SUBGROUP IIII AMINOTRANSFERASE"/>
    <property type="match status" value="1"/>
</dbReference>
<protein>
    <recommendedName>
        <fullName evidence="7">branched-chain-amino-acid transaminase</fullName>
        <ecNumber evidence="7">2.6.1.42</ecNumber>
    </recommendedName>
</protein>
<keyword evidence="11" id="KW-0663">Pyridoxal phosphate</keyword>
<dbReference type="CDD" id="cd01557">
    <property type="entry name" value="BCAT_beta_family"/>
    <property type="match status" value="1"/>
</dbReference>
<evidence type="ECO:0000256" key="14">
    <source>
        <dbReference type="ARBA" id="ARBA00048798"/>
    </source>
</evidence>
<dbReference type="Gene3D" id="3.20.10.10">
    <property type="entry name" value="D-amino Acid Aminotransferase, subunit A, domain 2"/>
    <property type="match status" value="1"/>
</dbReference>
<comment type="function">
    <text evidence="2">Acts on leucine, isoleucine and valine.</text>
</comment>
<gene>
    <name evidence="17" type="ORF">FKX85_10470</name>
</gene>
<evidence type="ECO:0000256" key="12">
    <source>
        <dbReference type="ARBA" id="ARBA00023304"/>
    </source>
</evidence>
<evidence type="ECO:0000256" key="7">
    <source>
        <dbReference type="ARBA" id="ARBA00013053"/>
    </source>
</evidence>
<comment type="pathway">
    <text evidence="5">Amino-acid biosynthesis; L-leucine biosynthesis; L-leucine from 3-methyl-2-oxobutanoate: step 4/4.</text>
</comment>
<comment type="pathway">
    <text evidence="4">Amino-acid biosynthesis; L-valine biosynthesis; L-valine from pyruvate: step 4/4.</text>
</comment>
<dbReference type="OrthoDB" id="9804984at2"/>
<dbReference type="PANTHER" id="PTHR11825:SF44">
    <property type="entry name" value="BRANCHED-CHAIN-AMINO-ACID AMINOTRANSFERASE"/>
    <property type="match status" value="1"/>
</dbReference>
<dbReference type="InterPro" id="IPR036038">
    <property type="entry name" value="Aminotransferase-like"/>
</dbReference>
<keyword evidence="9" id="KW-0028">Amino-acid biosynthesis</keyword>
<dbReference type="InterPro" id="IPR033939">
    <property type="entry name" value="BCAT_family"/>
</dbReference>
<reference evidence="17 18" key="1">
    <citation type="submission" date="2019-06" db="EMBL/GenBank/DDBJ databases">
        <title>Echinicola alkalisoli sp. nov. isolated from saline soil.</title>
        <authorList>
            <person name="Sun J.-Q."/>
            <person name="Xu L."/>
        </authorList>
    </citation>
    <scope>NUCLEOTIDE SEQUENCE [LARGE SCALE GENOMIC DNA]</scope>
    <source>
        <strain evidence="17 18">LN3S3</strain>
    </source>
</reference>
<comment type="similarity">
    <text evidence="6">Belongs to the class-IV pyridoxal-phosphate-dependent aminotransferase family.</text>
</comment>